<reference evidence="2 3" key="1">
    <citation type="submission" date="2023-05" db="EMBL/GenBank/DDBJ databases">
        <title>Flavobacterium sedimenti sp. nov., isolated from the sediment.</title>
        <authorList>
            <person name="Wu N."/>
        </authorList>
    </citation>
    <scope>NUCLEOTIDE SEQUENCE [LARGE SCALE GENOMIC DNA]</scope>
    <source>
        <strain evidence="2 3">YZ-48</strain>
    </source>
</reference>
<keyword evidence="3" id="KW-1185">Reference proteome</keyword>
<evidence type="ECO:0000313" key="2">
    <source>
        <dbReference type="EMBL" id="MDI9257204.1"/>
    </source>
</evidence>
<accession>A0ABT6XQ40</accession>
<dbReference type="PANTHER" id="PTHR43792">
    <property type="entry name" value="GNAT FAMILY, PUTATIVE (AFU_ORTHOLOGUE AFUA_3G00765)-RELATED-RELATED"/>
    <property type="match status" value="1"/>
</dbReference>
<comment type="caution">
    <text evidence="2">The sequence shown here is derived from an EMBL/GenBank/DDBJ whole genome shotgun (WGS) entry which is preliminary data.</text>
</comment>
<dbReference type="Pfam" id="PF13302">
    <property type="entry name" value="Acetyltransf_3"/>
    <property type="match status" value="1"/>
</dbReference>
<dbReference type="InterPro" id="IPR000182">
    <property type="entry name" value="GNAT_dom"/>
</dbReference>
<dbReference type="PROSITE" id="PS51186">
    <property type="entry name" value="GNAT"/>
    <property type="match status" value="1"/>
</dbReference>
<gene>
    <name evidence="2" type="ORF">QHT84_07230</name>
</gene>
<sequence>MKTIIETKRCYLREFSVDDAQHFYDLNTDKEVIKYTGDVAFQNVQEARSFLENYHQYQQYGYGRWAVIHKETGEFLGWCGLKFSPDDNETDLGFRFFRKYWNQGYATETAKACIDYGFNELQLIKIVGRAMEANTASIRVLEKVGMSFVGKFEFDLHDGVLYQIEKK</sequence>
<dbReference type="InterPro" id="IPR051531">
    <property type="entry name" value="N-acetyltransferase"/>
</dbReference>
<protein>
    <submittedName>
        <fullName evidence="2">GNAT family N-acetyltransferase</fullName>
    </submittedName>
</protein>
<feature type="domain" description="N-acetyltransferase" evidence="1">
    <location>
        <begin position="10"/>
        <end position="167"/>
    </location>
</feature>
<dbReference type="EMBL" id="JASGBP010000003">
    <property type="protein sequence ID" value="MDI9257204.1"/>
    <property type="molecule type" value="Genomic_DNA"/>
</dbReference>
<name>A0ABT6XQ40_9FLAO</name>
<dbReference type="PANTHER" id="PTHR43792:SF1">
    <property type="entry name" value="N-ACETYLTRANSFERASE DOMAIN-CONTAINING PROTEIN"/>
    <property type="match status" value="1"/>
</dbReference>
<dbReference type="InterPro" id="IPR016181">
    <property type="entry name" value="Acyl_CoA_acyltransferase"/>
</dbReference>
<proteinExistence type="predicted"/>
<organism evidence="2 3">
    <name type="scientific">Flavobacterium sedimenticola</name>
    <dbReference type="NCBI Taxonomy" id="3043286"/>
    <lineage>
        <taxon>Bacteria</taxon>
        <taxon>Pseudomonadati</taxon>
        <taxon>Bacteroidota</taxon>
        <taxon>Flavobacteriia</taxon>
        <taxon>Flavobacteriales</taxon>
        <taxon>Flavobacteriaceae</taxon>
        <taxon>Flavobacterium</taxon>
    </lineage>
</organism>
<dbReference type="Proteomes" id="UP001230035">
    <property type="component" value="Unassembled WGS sequence"/>
</dbReference>
<evidence type="ECO:0000259" key="1">
    <source>
        <dbReference type="PROSITE" id="PS51186"/>
    </source>
</evidence>
<dbReference type="SUPFAM" id="SSF55729">
    <property type="entry name" value="Acyl-CoA N-acyltransferases (Nat)"/>
    <property type="match status" value="1"/>
</dbReference>
<evidence type="ECO:0000313" key="3">
    <source>
        <dbReference type="Proteomes" id="UP001230035"/>
    </source>
</evidence>
<dbReference type="Gene3D" id="3.40.630.30">
    <property type="match status" value="1"/>
</dbReference>
<dbReference type="RefSeq" id="WP_283238887.1">
    <property type="nucleotide sequence ID" value="NZ_JASGBP010000003.1"/>
</dbReference>